<dbReference type="AlphaFoldDB" id="A0A381Z7X6"/>
<evidence type="ECO:0000313" key="1">
    <source>
        <dbReference type="EMBL" id="SVA85385.1"/>
    </source>
</evidence>
<organism evidence="1">
    <name type="scientific">marine metagenome</name>
    <dbReference type="NCBI Taxonomy" id="408172"/>
    <lineage>
        <taxon>unclassified sequences</taxon>
        <taxon>metagenomes</taxon>
        <taxon>ecological metagenomes</taxon>
    </lineage>
</organism>
<name>A0A381Z7X6_9ZZZZ</name>
<gene>
    <name evidence="1" type="ORF">METZ01_LOCUS138239</name>
</gene>
<feature type="non-terminal residue" evidence="1">
    <location>
        <position position="65"/>
    </location>
</feature>
<reference evidence="1" key="1">
    <citation type="submission" date="2018-05" db="EMBL/GenBank/DDBJ databases">
        <authorList>
            <person name="Lanie J.A."/>
            <person name="Ng W.-L."/>
            <person name="Kazmierczak K.M."/>
            <person name="Andrzejewski T.M."/>
            <person name="Davidsen T.M."/>
            <person name="Wayne K.J."/>
            <person name="Tettelin H."/>
            <person name="Glass J.I."/>
            <person name="Rusch D."/>
            <person name="Podicherti R."/>
            <person name="Tsui H.-C.T."/>
            <person name="Winkler M.E."/>
        </authorList>
    </citation>
    <scope>NUCLEOTIDE SEQUENCE</scope>
</reference>
<sequence length="65" mass="7633">MSRERNRVYIHRPPIQSPSMVCTIGQLINFIQEKPRVWTLQIYLPPVSPPHTSWKSRKGAKNFCI</sequence>
<protein>
    <submittedName>
        <fullName evidence="1">Uncharacterized protein</fullName>
    </submittedName>
</protein>
<dbReference type="EMBL" id="UINC01020303">
    <property type="protein sequence ID" value="SVA85385.1"/>
    <property type="molecule type" value="Genomic_DNA"/>
</dbReference>
<proteinExistence type="predicted"/>
<accession>A0A381Z7X6</accession>